<feature type="transmembrane region" description="Helical" evidence="7">
    <location>
        <begin position="400"/>
        <end position="420"/>
    </location>
</feature>
<organism evidence="9 10">
    <name type="scientific">Truncatella angustata</name>
    <dbReference type="NCBI Taxonomy" id="152316"/>
    <lineage>
        <taxon>Eukaryota</taxon>
        <taxon>Fungi</taxon>
        <taxon>Dikarya</taxon>
        <taxon>Ascomycota</taxon>
        <taxon>Pezizomycotina</taxon>
        <taxon>Sordariomycetes</taxon>
        <taxon>Xylariomycetidae</taxon>
        <taxon>Amphisphaeriales</taxon>
        <taxon>Sporocadaceae</taxon>
        <taxon>Truncatella</taxon>
    </lineage>
</organism>
<dbReference type="CDD" id="cd17476">
    <property type="entry name" value="MFS_Amf1_MDR_like"/>
    <property type="match status" value="1"/>
</dbReference>
<feature type="transmembrane region" description="Helical" evidence="7">
    <location>
        <begin position="466"/>
        <end position="490"/>
    </location>
</feature>
<feature type="transmembrane region" description="Helical" evidence="7">
    <location>
        <begin position="132"/>
        <end position="151"/>
    </location>
</feature>
<feature type="transmembrane region" description="Helical" evidence="7">
    <location>
        <begin position="222"/>
        <end position="242"/>
    </location>
</feature>
<dbReference type="GeneID" id="70132953"/>
<dbReference type="Proteomes" id="UP000758603">
    <property type="component" value="Unassembled WGS sequence"/>
</dbReference>
<feature type="transmembrane region" description="Helical" evidence="7">
    <location>
        <begin position="163"/>
        <end position="183"/>
    </location>
</feature>
<proteinExistence type="predicted"/>
<feature type="transmembrane region" description="Helical" evidence="7">
    <location>
        <begin position="426"/>
        <end position="445"/>
    </location>
</feature>
<dbReference type="PANTHER" id="PTHR42718:SF9">
    <property type="entry name" value="MAJOR FACILITATOR SUPERFAMILY MULTIDRUG TRANSPORTER MFSC"/>
    <property type="match status" value="1"/>
</dbReference>
<reference evidence="9" key="1">
    <citation type="journal article" date="2021" name="Nat. Commun.">
        <title>Genetic determinants of endophytism in the Arabidopsis root mycobiome.</title>
        <authorList>
            <person name="Mesny F."/>
            <person name="Miyauchi S."/>
            <person name="Thiergart T."/>
            <person name="Pickel B."/>
            <person name="Atanasova L."/>
            <person name="Karlsson M."/>
            <person name="Huettel B."/>
            <person name="Barry K.W."/>
            <person name="Haridas S."/>
            <person name="Chen C."/>
            <person name="Bauer D."/>
            <person name="Andreopoulos W."/>
            <person name="Pangilinan J."/>
            <person name="LaButti K."/>
            <person name="Riley R."/>
            <person name="Lipzen A."/>
            <person name="Clum A."/>
            <person name="Drula E."/>
            <person name="Henrissat B."/>
            <person name="Kohler A."/>
            <person name="Grigoriev I.V."/>
            <person name="Martin F.M."/>
            <person name="Hacquard S."/>
        </authorList>
    </citation>
    <scope>NUCLEOTIDE SEQUENCE</scope>
    <source>
        <strain evidence="9">MPI-SDFR-AT-0073</strain>
    </source>
</reference>
<dbReference type="OrthoDB" id="440755at2759"/>
<dbReference type="PANTHER" id="PTHR42718">
    <property type="entry name" value="MAJOR FACILITATOR SUPERFAMILY MULTIDRUG TRANSPORTER MFSC"/>
    <property type="match status" value="1"/>
</dbReference>
<dbReference type="AlphaFoldDB" id="A0A9P8RHI8"/>
<keyword evidence="2" id="KW-0813">Transport</keyword>
<protein>
    <submittedName>
        <fullName evidence="9">Drug resistance protein</fullName>
    </submittedName>
</protein>
<dbReference type="Pfam" id="PF07690">
    <property type="entry name" value="MFS_1"/>
    <property type="match status" value="1"/>
</dbReference>
<keyword evidence="10" id="KW-1185">Reference proteome</keyword>
<feature type="transmembrane region" description="Helical" evidence="7">
    <location>
        <begin position="518"/>
        <end position="538"/>
    </location>
</feature>
<feature type="transmembrane region" description="Helical" evidence="7">
    <location>
        <begin position="195"/>
        <end position="216"/>
    </location>
</feature>
<dbReference type="InterPro" id="IPR020846">
    <property type="entry name" value="MFS_dom"/>
</dbReference>
<evidence type="ECO:0000256" key="7">
    <source>
        <dbReference type="SAM" id="Phobius"/>
    </source>
</evidence>
<evidence type="ECO:0000256" key="4">
    <source>
        <dbReference type="ARBA" id="ARBA00022989"/>
    </source>
</evidence>
<feature type="transmembrane region" description="Helical" evidence="7">
    <location>
        <begin position="262"/>
        <end position="281"/>
    </location>
</feature>
<feature type="domain" description="Major facilitator superfamily (MFS) profile" evidence="8">
    <location>
        <begin position="67"/>
        <end position="542"/>
    </location>
</feature>
<dbReference type="Gene3D" id="1.20.1250.20">
    <property type="entry name" value="MFS general substrate transporter like domains"/>
    <property type="match status" value="1"/>
</dbReference>
<evidence type="ECO:0000259" key="8">
    <source>
        <dbReference type="PROSITE" id="PS50850"/>
    </source>
</evidence>
<evidence type="ECO:0000313" key="9">
    <source>
        <dbReference type="EMBL" id="KAH6646133.1"/>
    </source>
</evidence>
<dbReference type="RefSeq" id="XP_045952647.1">
    <property type="nucleotide sequence ID" value="XM_046104062.1"/>
</dbReference>
<evidence type="ECO:0000256" key="6">
    <source>
        <dbReference type="SAM" id="MobiDB-lite"/>
    </source>
</evidence>
<dbReference type="EMBL" id="JAGPXC010000010">
    <property type="protein sequence ID" value="KAH6646133.1"/>
    <property type="molecule type" value="Genomic_DNA"/>
</dbReference>
<dbReference type="SUPFAM" id="SSF103473">
    <property type="entry name" value="MFS general substrate transporter"/>
    <property type="match status" value="1"/>
</dbReference>
<dbReference type="GO" id="GO:0016020">
    <property type="term" value="C:membrane"/>
    <property type="evidence" value="ECO:0007669"/>
    <property type="project" value="UniProtKB-SubCell"/>
</dbReference>
<dbReference type="GO" id="GO:0022857">
    <property type="term" value="F:transmembrane transporter activity"/>
    <property type="evidence" value="ECO:0007669"/>
    <property type="project" value="InterPro"/>
</dbReference>
<feature type="transmembrane region" description="Helical" evidence="7">
    <location>
        <begin position="64"/>
        <end position="90"/>
    </location>
</feature>
<comment type="subcellular location">
    <subcellularLocation>
        <location evidence="1">Membrane</location>
        <topology evidence="1">Multi-pass membrane protein</topology>
    </subcellularLocation>
</comment>
<feature type="transmembrane region" description="Helical" evidence="7">
    <location>
        <begin position="372"/>
        <end position="393"/>
    </location>
</feature>
<evidence type="ECO:0000256" key="3">
    <source>
        <dbReference type="ARBA" id="ARBA00022692"/>
    </source>
</evidence>
<feature type="transmembrane region" description="Helical" evidence="7">
    <location>
        <begin position="335"/>
        <end position="360"/>
    </location>
</feature>
<dbReference type="InterPro" id="IPR011701">
    <property type="entry name" value="MFS"/>
</dbReference>
<evidence type="ECO:0000256" key="5">
    <source>
        <dbReference type="ARBA" id="ARBA00023136"/>
    </source>
</evidence>
<keyword evidence="4 7" id="KW-1133">Transmembrane helix</keyword>
<gene>
    <name evidence="9" type="ORF">BKA67DRAFT_583337</name>
</gene>
<evidence type="ECO:0000256" key="2">
    <source>
        <dbReference type="ARBA" id="ARBA00022448"/>
    </source>
</evidence>
<dbReference type="PROSITE" id="PS50850">
    <property type="entry name" value="MFS"/>
    <property type="match status" value="1"/>
</dbReference>
<accession>A0A9P8RHI8</accession>
<comment type="caution">
    <text evidence="9">The sequence shown here is derived from an EMBL/GenBank/DDBJ whole genome shotgun (WGS) entry which is preliminary data.</text>
</comment>
<evidence type="ECO:0000256" key="1">
    <source>
        <dbReference type="ARBA" id="ARBA00004141"/>
    </source>
</evidence>
<feature type="transmembrane region" description="Helical" evidence="7">
    <location>
        <begin position="293"/>
        <end position="314"/>
    </location>
</feature>
<feature type="compositionally biased region" description="Polar residues" evidence="6">
    <location>
        <begin position="24"/>
        <end position="36"/>
    </location>
</feature>
<keyword evidence="3 7" id="KW-0812">Transmembrane</keyword>
<feature type="transmembrane region" description="Helical" evidence="7">
    <location>
        <begin position="102"/>
        <end position="120"/>
    </location>
</feature>
<feature type="region of interest" description="Disordered" evidence="6">
    <location>
        <begin position="1"/>
        <end position="46"/>
    </location>
</feature>
<keyword evidence="5 7" id="KW-0472">Membrane</keyword>
<evidence type="ECO:0000313" key="10">
    <source>
        <dbReference type="Proteomes" id="UP000758603"/>
    </source>
</evidence>
<sequence>MSTGNGEVHSILASDAEQGVPPEVQSTDPAPSNLKSIGSAASPRREVDGADTATTVLPFSKARCIALVVTVTGASFLNTLTVQAVVIILPTIGDELGIPESRLQWVVSAYSLTFGCFLLLWGRMADIFGKRLIFILGSAFAAATLIINPFLTNEIAFDLFRGLQGIGGAANVPTAIGILGVTFPPGKAKNFAFSTYAAGAPLGSVFGNLLGGLIASYANWKWVFGANAILAVAVTAAGVFLIPPPPPETTANKHNKSLAKSVDWFGGILITLGILALLFALTEGNVVGWKTVWVYLLIIIGLLLIGIFAAWQWYQEKYTTRPPLMKVSLFSNMEFSVAMVLMALFFSAFNDFLIYATYFFQDYQDLGPLQTTLRFIPTGVSGIIVAFIMSHLISRFPTYLFILFGHLAVAVSCLLFAAPIPPQTSYFAYSFFAMILSVIGADMIWPSLTLFVSKSVPNEDQALGGALINACGQIGRAIGLAITTAIQTAVMARERGLSVEKSGGIEPWDPPSLVGLRAANWFNFALAVLGAVIVGLTFRGTGIVGKIEKDPARSSGEEGIITEESTGKA</sequence>
<dbReference type="Gene3D" id="1.20.1720.10">
    <property type="entry name" value="Multidrug resistance protein D"/>
    <property type="match status" value="1"/>
</dbReference>
<name>A0A9P8RHI8_9PEZI</name>
<dbReference type="InterPro" id="IPR036259">
    <property type="entry name" value="MFS_trans_sf"/>
</dbReference>